<dbReference type="EMBL" id="JBFOLK010000010">
    <property type="protein sequence ID" value="KAL2481904.1"/>
    <property type="molecule type" value="Genomic_DNA"/>
</dbReference>
<keyword evidence="4" id="KW-0804">Transcription</keyword>
<dbReference type="InterPro" id="IPR036955">
    <property type="entry name" value="AP2/ERF_dom_sf"/>
</dbReference>
<evidence type="ECO:0000259" key="6">
    <source>
        <dbReference type="PROSITE" id="PS51032"/>
    </source>
</evidence>
<evidence type="ECO:0000256" key="2">
    <source>
        <dbReference type="ARBA" id="ARBA00023015"/>
    </source>
</evidence>
<dbReference type="Gene3D" id="3.30.730.10">
    <property type="entry name" value="AP2/ERF domain"/>
    <property type="match status" value="1"/>
</dbReference>
<evidence type="ECO:0000256" key="5">
    <source>
        <dbReference type="ARBA" id="ARBA00023242"/>
    </source>
</evidence>
<evidence type="ECO:0000313" key="7">
    <source>
        <dbReference type="EMBL" id="KAL2481904.1"/>
    </source>
</evidence>
<dbReference type="PANTHER" id="PTHR31194">
    <property type="entry name" value="SHN SHINE , DNA BINDING / TRANSCRIPTION FACTOR"/>
    <property type="match status" value="1"/>
</dbReference>
<dbReference type="PANTHER" id="PTHR31194:SF140">
    <property type="entry name" value="ETHYLENE-RESPONSIVE TRANSCRIPTION FACTOR CRF2"/>
    <property type="match status" value="1"/>
</dbReference>
<keyword evidence="5" id="KW-0539">Nucleus</keyword>
<accession>A0ABD1R1B0</accession>
<sequence>MGGKRKELQQVCTRNWIPSIHKSLKISFGKKQRRPLPLPRLPPQWQINGKKFMGVRQLPWGKWAAEIRDPVKRTRVWLGNSDTVEEATLVYDQAAIQIRGNDSRLVEPVVESKGLFLEPIVQNKQN</sequence>
<dbReference type="GO" id="GO:0005634">
    <property type="term" value="C:nucleus"/>
    <property type="evidence" value="ECO:0007669"/>
    <property type="project" value="UniProtKB-SubCell"/>
</dbReference>
<proteinExistence type="predicted"/>
<comment type="caution">
    <text evidence="7">The sequence shown here is derived from an EMBL/GenBank/DDBJ whole genome shotgun (WGS) entry which is preliminary data.</text>
</comment>
<dbReference type="Proteomes" id="UP001604336">
    <property type="component" value="Unassembled WGS sequence"/>
</dbReference>
<dbReference type="InterPro" id="IPR016177">
    <property type="entry name" value="DNA-bd_dom_sf"/>
</dbReference>
<evidence type="ECO:0000256" key="4">
    <source>
        <dbReference type="ARBA" id="ARBA00023163"/>
    </source>
</evidence>
<dbReference type="PROSITE" id="PS51032">
    <property type="entry name" value="AP2_ERF"/>
    <property type="match status" value="1"/>
</dbReference>
<protein>
    <submittedName>
        <fullName evidence="7">AP2/ERF domain-containing protein</fullName>
    </submittedName>
</protein>
<evidence type="ECO:0000256" key="3">
    <source>
        <dbReference type="ARBA" id="ARBA00023125"/>
    </source>
</evidence>
<keyword evidence="3" id="KW-0238">DNA-binding</keyword>
<keyword evidence="8" id="KW-1185">Reference proteome</keyword>
<dbReference type="CDD" id="cd00018">
    <property type="entry name" value="AP2"/>
    <property type="match status" value="1"/>
</dbReference>
<organism evidence="7 8">
    <name type="scientific">Abeliophyllum distichum</name>
    <dbReference type="NCBI Taxonomy" id="126358"/>
    <lineage>
        <taxon>Eukaryota</taxon>
        <taxon>Viridiplantae</taxon>
        <taxon>Streptophyta</taxon>
        <taxon>Embryophyta</taxon>
        <taxon>Tracheophyta</taxon>
        <taxon>Spermatophyta</taxon>
        <taxon>Magnoliopsida</taxon>
        <taxon>eudicotyledons</taxon>
        <taxon>Gunneridae</taxon>
        <taxon>Pentapetalae</taxon>
        <taxon>asterids</taxon>
        <taxon>lamiids</taxon>
        <taxon>Lamiales</taxon>
        <taxon>Oleaceae</taxon>
        <taxon>Forsythieae</taxon>
        <taxon>Abeliophyllum</taxon>
    </lineage>
</organism>
<dbReference type="InterPro" id="IPR001471">
    <property type="entry name" value="AP2/ERF_dom"/>
</dbReference>
<feature type="domain" description="AP2/ERF" evidence="6">
    <location>
        <begin position="51"/>
        <end position="108"/>
    </location>
</feature>
<keyword evidence="2" id="KW-0805">Transcription regulation</keyword>
<name>A0ABD1R1B0_9LAMI</name>
<dbReference type="GO" id="GO:0003677">
    <property type="term" value="F:DNA binding"/>
    <property type="evidence" value="ECO:0007669"/>
    <property type="project" value="UniProtKB-KW"/>
</dbReference>
<dbReference type="SUPFAM" id="SSF54171">
    <property type="entry name" value="DNA-binding domain"/>
    <property type="match status" value="1"/>
</dbReference>
<gene>
    <name evidence="7" type="ORF">Adt_34870</name>
</gene>
<evidence type="ECO:0000256" key="1">
    <source>
        <dbReference type="ARBA" id="ARBA00004123"/>
    </source>
</evidence>
<dbReference type="InterPro" id="IPR050913">
    <property type="entry name" value="AP2/ERF_ERF"/>
</dbReference>
<dbReference type="Pfam" id="PF00847">
    <property type="entry name" value="AP2"/>
    <property type="match status" value="1"/>
</dbReference>
<dbReference type="SMART" id="SM00380">
    <property type="entry name" value="AP2"/>
    <property type="match status" value="1"/>
</dbReference>
<comment type="subcellular location">
    <subcellularLocation>
        <location evidence="1">Nucleus</location>
    </subcellularLocation>
</comment>
<reference evidence="8" key="1">
    <citation type="submission" date="2024-07" db="EMBL/GenBank/DDBJ databases">
        <title>Two chromosome-level genome assemblies of Korean endemic species Abeliophyllum distichum and Forsythia ovata (Oleaceae).</title>
        <authorList>
            <person name="Jang H."/>
        </authorList>
    </citation>
    <scope>NUCLEOTIDE SEQUENCE [LARGE SCALE GENOMIC DNA]</scope>
</reference>
<evidence type="ECO:0000313" key="8">
    <source>
        <dbReference type="Proteomes" id="UP001604336"/>
    </source>
</evidence>
<dbReference type="AlphaFoldDB" id="A0ABD1R1B0"/>
<dbReference type="PRINTS" id="PR00367">
    <property type="entry name" value="ETHRSPELEMNT"/>
</dbReference>